<dbReference type="Proteomes" id="UP001228581">
    <property type="component" value="Unassembled WGS sequence"/>
</dbReference>
<dbReference type="RefSeq" id="WP_314004371.1">
    <property type="nucleotide sequence ID" value="NZ_JASJOT010000041.1"/>
</dbReference>
<evidence type="ECO:0008006" key="4">
    <source>
        <dbReference type="Google" id="ProtNLM"/>
    </source>
</evidence>
<protein>
    <recommendedName>
        <fullName evidence="4">Tetratricopeptide repeat protein</fullName>
    </recommendedName>
</protein>
<feature type="repeat" description="TPR" evidence="1">
    <location>
        <begin position="280"/>
        <end position="313"/>
    </location>
</feature>
<comment type="caution">
    <text evidence="2">The sequence shown here is derived from an EMBL/GenBank/DDBJ whole genome shotgun (WGS) entry which is preliminary data.</text>
</comment>
<evidence type="ECO:0000313" key="3">
    <source>
        <dbReference type="Proteomes" id="UP001228581"/>
    </source>
</evidence>
<dbReference type="PROSITE" id="PS50005">
    <property type="entry name" value="TPR"/>
    <property type="match status" value="1"/>
</dbReference>
<dbReference type="InterPro" id="IPR011990">
    <property type="entry name" value="TPR-like_helical_dom_sf"/>
</dbReference>
<organism evidence="2 3">
    <name type="scientific">Xanthocytophaga flava</name>
    <dbReference type="NCBI Taxonomy" id="3048013"/>
    <lineage>
        <taxon>Bacteria</taxon>
        <taxon>Pseudomonadati</taxon>
        <taxon>Bacteroidota</taxon>
        <taxon>Cytophagia</taxon>
        <taxon>Cytophagales</taxon>
        <taxon>Rhodocytophagaceae</taxon>
        <taxon>Xanthocytophaga</taxon>
    </lineage>
</organism>
<sequence>MHKKFHQLFIALLLSYSLHGQSKPTPIIVFLSNDKIAEVNINQDKYIQSIKAVLDLAEQEFATIPASQEIAILLVGHKTGKPTIKVYSKPKLRSEQEEEFLKKANSIPFENTKLVDFPLLISFNIKDGMPDASFENIELPEEKKQREYQTASLEEKYRLLKNWATSEVLPVLSTYQTIVDDKFAGVKSFGTLVSSENFSNAQNITALTSQNPTYWRATLEMSAENQLIPISKIFLLISQGQFDHAIRYMEIVQIYSDSKSIANSYLKELSGRLQLFNQQLNASIQEGIAQHDKGNYQKAIEIYTDILQKYPNSAWALYELYYSQNMLAISQDKQKPEDRSDWDHAKASIFKANPLYSMDVRASNAKEGYLLFRRQEIGTLFKDKKTFINDTYKYADIAMDLEIYDFAAQLFWYSVTYSKDKEREKALNRFLFCLEKLGVTTIKQNFTGDFDKEFKKIETEKEKEMKANPVYKAFKK</sequence>
<dbReference type="Gene3D" id="1.25.40.10">
    <property type="entry name" value="Tetratricopeptide repeat domain"/>
    <property type="match status" value="1"/>
</dbReference>
<gene>
    <name evidence="2" type="ORF">QNI19_34725</name>
</gene>
<name>A0ABT7CWL6_9BACT</name>
<proteinExistence type="predicted"/>
<evidence type="ECO:0000256" key="1">
    <source>
        <dbReference type="PROSITE-ProRule" id="PRU00339"/>
    </source>
</evidence>
<dbReference type="EMBL" id="JASJOT010000041">
    <property type="protein sequence ID" value="MDJ1498149.1"/>
    <property type="molecule type" value="Genomic_DNA"/>
</dbReference>
<dbReference type="InterPro" id="IPR019734">
    <property type="entry name" value="TPR_rpt"/>
</dbReference>
<keyword evidence="3" id="KW-1185">Reference proteome</keyword>
<accession>A0ABT7CWL6</accession>
<reference evidence="2 3" key="1">
    <citation type="submission" date="2023-05" db="EMBL/GenBank/DDBJ databases">
        <authorList>
            <person name="Zhang X."/>
        </authorList>
    </citation>
    <scope>NUCLEOTIDE SEQUENCE [LARGE SCALE GENOMIC DNA]</scope>
    <source>
        <strain evidence="2 3">DM2B3-1</strain>
    </source>
</reference>
<evidence type="ECO:0000313" key="2">
    <source>
        <dbReference type="EMBL" id="MDJ1498149.1"/>
    </source>
</evidence>
<dbReference type="SUPFAM" id="SSF48452">
    <property type="entry name" value="TPR-like"/>
    <property type="match status" value="1"/>
</dbReference>
<keyword evidence="1" id="KW-0802">TPR repeat</keyword>